<proteinExistence type="predicted"/>
<feature type="region of interest" description="Disordered" evidence="1">
    <location>
        <begin position="200"/>
        <end position="224"/>
    </location>
</feature>
<evidence type="ECO:0000313" key="2">
    <source>
        <dbReference type="EMBL" id="KKY24901.1"/>
    </source>
</evidence>
<protein>
    <submittedName>
        <fullName evidence="2">Uncharacterized protein</fullName>
    </submittedName>
</protein>
<feature type="compositionally biased region" description="Low complexity" evidence="1">
    <location>
        <begin position="158"/>
        <end position="168"/>
    </location>
</feature>
<keyword evidence="3" id="KW-1185">Reference proteome</keyword>
<dbReference type="AlphaFoldDB" id="A0A0G2ERX8"/>
<evidence type="ECO:0000313" key="3">
    <source>
        <dbReference type="Proteomes" id="UP000053317"/>
    </source>
</evidence>
<feature type="compositionally biased region" description="Polar residues" evidence="1">
    <location>
        <begin position="99"/>
        <end position="120"/>
    </location>
</feature>
<accession>A0A0G2ERX8</accession>
<reference evidence="2 3" key="2">
    <citation type="submission" date="2015-05" db="EMBL/GenBank/DDBJ databases">
        <authorList>
            <person name="Morales-Cruz A."/>
            <person name="Amrine K.C."/>
            <person name="Cantu D."/>
        </authorList>
    </citation>
    <scope>NUCLEOTIDE SEQUENCE [LARGE SCALE GENOMIC DNA]</scope>
    <source>
        <strain evidence="2">UCRPC4</strain>
    </source>
</reference>
<gene>
    <name evidence="2" type="ORF">UCRPC4_g02267</name>
</gene>
<sequence>MRCTKSGWECEGYKLPKTWLFEPGKVRTKYLPNQDSTGSSNIDLDDDGYMVGFGGLSSGNETLADELVSSTRVMSTFYNPFIKNGLHNSLSNMDPAVTTKRTSAESSNEPPYATTKLSEPLSPNTCPFDFNIPFNFHLSSLSESVRKQVPSPSPAHSPPASSSSSPYPTIRRATSATPVRFNMPIDPQLSFAASTKDYPTMIREDPSSSRMSSRTSFYENKSSDTSWDAKYANNTAFTGGKKYFYE</sequence>
<organism evidence="2 3">
    <name type="scientific">Phaeomoniella chlamydospora</name>
    <name type="common">Phaeoacremonium chlamydosporum</name>
    <dbReference type="NCBI Taxonomy" id="158046"/>
    <lineage>
        <taxon>Eukaryota</taxon>
        <taxon>Fungi</taxon>
        <taxon>Dikarya</taxon>
        <taxon>Ascomycota</taxon>
        <taxon>Pezizomycotina</taxon>
        <taxon>Eurotiomycetes</taxon>
        <taxon>Chaetothyriomycetidae</taxon>
        <taxon>Phaeomoniellales</taxon>
        <taxon>Phaeomoniellaceae</taxon>
        <taxon>Phaeomoniella</taxon>
    </lineage>
</organism>
<comment type="caution">
    <text evidence="2">The sequence shown here is derived from an EMBL/GenBank/DDBJ whole genome shotgun (WGS) entry which is preliminary data.</text>
</comment>
<dbReference type="EMBL" id="LCWF01000055">
    <property type="protein sequence ID" value="KKY24901.1"/>
    <property type="molecule type" value="Genomic_DNA"/>
</dbReference>
<name>A0A0G2ERX8_PHACM</name>
<evidence type="ECO:0000256" key="1">
    <source>
        <dbReference type="SAM" id="MobiDB-lite"/>
    </source>
</evidence>
<dbReference type="Proteomes" id="UP000053317">
    <property type="component" value="Unassembled WGS sequence"/>
</dbReference>
<feature type="region of interest" description="Disordered" evidence="1">
    <location>
        <begin position="145"/>
        <end position="170"/>
    </location>
</feature>
<feature type="region of interest" description="Disordered" evidence="1">
    <location>
        <begin position="89"/>
        <end position="120"/>
    </location>
</feature>
<reference evidence="2 3" key="1">
    <citation type="submission" date="2015-05" db="EMBL/GenBank/DDBJ databases">
        <title>Distinctive expansion of gene families associated with plant cell wall degradation and secondary metabolism in the genomes of grapevine trunk pathogens.</title>
        <authorList>
            <person name="Lawrence D.P."/>
            <person name="Travadon R."/>
            <person name="Rolshausen P.E."/>
            <person name="Baumgartner K."/>
        </authorList>
    </citation>
    <scope>NUCLEOTIDE SEQUENCE [LARGE SCALE GENOMIC DNA]</scope>
    <source>
        <strain evidence="2">UCRPC4</strain>
    </source>
</reference>